<dbReference type="Pfam" id="PF00313">
    <property type="entry name" value="CSD"/>
    <property type="match status" value="1"/>
</dbReference>
<name>A0A1C3XF58_9BRAD</name>
<dbReference type="Proteomes" id="UP000183174">
    <property type="component" value="Unassembled WGS sequence"/>
</dbReference>
<dbReference type="InterPro" id="IPR011129">
    <property type="entry name" value="CSD"/>
</dbReference>
<gene>
    <name evidence="4" type="ORF">GA0061099_101355</name>
</gene>
<protein>
    <submittedName>
        <fullName evidence="4">Cold shock protein (Beta-ribbon, CspA family)</fullName>
    </submittedName>
</protein>
<organism evidence="4 5">
    <name type="scientific">Bradyrhizobium yuanmingense</name>
    <dbReference type="NCBI Taxonomy" id="108015"/>
    <lineage>
        <taxon>Bacteria</taxon>
        <taxon>Pseudomonadati</taxon>
        <taxon>Pseudomonadota</taxon>
        <taxon>Alphaproteobacteria</taxon>
        <taxon>Hyphomicrobiales</taxon>
        <taxon>Nitrobacteraceae</taxon>
        <taxon>Bradyrhizobium</taxon>
    </lineage>
</organism>
<keyword evidence="2" id="KW-0963">Cytoplasm</keyword>
<evidence type="ECO:0000313" key="5">
    <source>
        <dbReference type="Proteomes" id="UP000183174"/>
    </source>
</evidence>
<accession>A0A1C3XF58</accession>
<dbReference type="RefSeq" id="WP_074448271.1">
    <property type="nucleotide sequence ID" value="NZ_FMAE01000013.1"/>
</dbReference>
<dbReference type="InterPro" id="IPR012340">
    <property type="entry name" value="NA-bd_OB-fold"/>
</dbReference>
<dbReference type="PROSITE" id="PS51857">
    <property type="entry name" value="CSD_2"/>
    <property type="match status" value="1"/>
</dbReference>
<evidence type="ECO:0000313" key="4">
    <source>
        <dbReference type="EMBL" id="SCB50878.1"/>
    </source>
</evidence>
<dbReference type="AlphaFoldDB" id="A0A1C3XF58"/>
<proteinExistence type="predicted"/>
<dbReference type="Gene3D" id="2.40.50.140">
    <property type="entry name" value="Nucleic acid-binding proteins"/>
    <property type="match status" value="1"/>
</dbReference>
<dbReference type="InterPro" id="IPR012156">
    <property type="entry name" value="Cold_shock_CspA"/>
</dbReference>
<dbReference type="SMART" id="SM00357">
    <property type="entry name" value="CSP"/>
    <property type="match status" value="1"/>
</dbReference>
<evidence type="ECO:0000259" key="3">
    <source>
        <dbReference type="PROSITE" id="PS51857"/>
    </source>
</evidence>
<evidence type="ECO:0000256" key="2">
    <source>
        <dbReference type="ARBA" id="ARBA00022490"/>
    </source>
</evidence>
<reference evidence="4 5" key="1">
    <citation type="submission" date="2016-08" db="EMBL/GenBank/DDBJ databases">
        <authorList>
            <person name="Seilhamer J.J."/>
        </authorList>
    </citation>
    <scope>NUCLEOTIDE SEQUENCE [LARGE SCALE GENOMIC DNA]</scope>
    <source>
        <strain evidence="4 5">CCBAU 10071</strain>
    </source>
</reference>
<feature type="domain" description="CSD" evidence="3">
    <location>
        <begin position="1"/>
        <end position="69"/>
    </location>
</feature>
<comment type="subcellular location">
    <subcellularLocation>
        <location evidence="1">Cytoplasm</location>
    </subcellularLocation>
</comment>
<dbReference type="PIRSF" id="PIRSF002599">
    <property type="entry name" value="Cold_shock_A"/>
    <property type="match status" value="1"/>
</dbReference>
<dbReference type="SUPFAM" id="SSF50249">
    <property type="entry name" value="Nucleic acid-binding proteins"/>
    <property type="match status" value="1"/>
</dbReference>
<sequence length="71" mass="8098">MQTGTVVSYSVETGWGFIRPDNCDGMDLFVHISDLRDCTGADLVPGTRVSFDRRFNKRRSKYRAAEVRLIN</sequence>
<evidence type="ECO:0000256" key="1">
    <source>
        <dbReference type="ARBA" id="ARBA00004496"/>
    </source>
</evidence>
<dbReference type="EMBL" id="FMAE01000013">
    <property type="protein sequence ID" value="SCB50878.1"/>
    <property type="molecule type" value="Genomic_DNA"/>
</dbReference>
<dbReference type="InterPro" id="IPR002059">
    <property type="entry name" value="CSP_DNA-bd"/>
</dbReference>
<dbReference type="GO" id="GO:0003676">
    <property type="term" value="F:nucleic acid binding"/>
    <property type="evidence" value="ECO:0007669"/>
    <property type="project" value="InterPro"/>
</dbReference>
<dbReference type="GO" id="GO:0005829">
    <property type="term" value="C:cytosol"/>
    <property type="evidence" value="ECO:0007669"/>
    <property type="project" value="UniProtKB-ARBA"/>
</dbReference>